<evidence type="ECO:0000313" key="1">
    <source>
        <dbReference type="EMBL" id="QRI55384.1"/>
    </source>
</evidence>
<dbReference type="RefSeq" id="WP_047403587.1">
    <property type="nucleotide sequence ID" value="NZ_CP069280.1"/>
</dbReference>
<name>A0ABD7CQD9_CLOBO</name>
<organism evidence="1 2">
    <name type="scientific">Clostridium botulinum</name>
    <dbReference type="NCBI Taxonomy" id="1491"/>
    <lineage>
        <taxon>Bacteria</taxon>
        <taxon>Bacillati</taxon>
        <taxon>Bacillota</taxon>
        <taxon>Clostridia</taxon>
        <taxon>Eubacteriales</taxon>
        <taxon>Clostridiaceae</taxon>
        <taxon>Clostridium</taxon>
    </lineage>
</organism>
<sequence>MLSIYTSYICCICKKEFVLLSEDVENLKGYLVCPYCSSRKVKKEKITDSLKECMGHSSYKKIKGTIRQVR</sequence>
<proteinExistence type="predicted"/>
<accession>A0ABD7CQD9</accession>
<dbReference type="Proteomes" id="UP000663464">
    <property type="component" value="Chromosome"/>
</dbReference>
<dbReference type="AlphaFoldDB" id="A0ABD7CQD9"/>
<evidence type="ECO:0000313" key="2">
    <source>
        <dbReference type="Proteomes" id="UP000663464"/>
    </source>
</evidence>
<dbReference type="EMBL" id="CP069280">
    <property type="protein sequence ID" value="QRI55384.1"/>
    <property type="molecule type" value="Genomic_DNA"/>
</dbReference>
<reference evidence="1 2" key="1">
    <citation type="journal article" date="2014" name="J. Infect. Dis.">
        <title>Molecular characterization of a novel botulinum neurotoxin type H gene.</title>
        <authorList>
            <person name="Dover N."/>
            <person name="Barash J.R."/>
            <person name="Hill K.K."/>
            <person name="Xie G."/>
            <person name="Arnon S.S."/>
        </authorList>
    </citation>
    <scope>NUCLEOTIDE SEQUENCE [LARGE SCALE GENOMIC DNA]</scope>
    <source>
        <strain evidence="1 2">IBCA10-7060</strain>
    </source>
</reference>
<gene>
    <name evidence="1" type="ORF">JQS73_07265</name>
</gene>
<protein>
    <recommendedName>
        <fullName evidence="3">Zn-finger containing protein</fullName>
    </recommendedName>
</protein>
<evidence type="ECO:0008006" key="3">
    <source>
        <dbReference type="Google" id="ProtNLM"/>
    </source>
</evidence>